<comment type="cofactor">
    <cofactor evidence="16">
        <name>Zn(2+)</name>
        <dbReference type="ChEBI" id="CHEBI:29105"/>
    </cofactor>
    <text evidence="16">Binds 2 Zn(2+) ions per homotetramer.</text>
</comment>
<feature type="binding site" evidence="16">
    <location>
        <position position="301"/>
    </location>
    <ligand>
        <name>Mg(2+)</name>
        <dbReference type="ChEBI" id="CHEBI:18420"/>
        <note>catalytic</note>
    </ligand>
</feature>
<evidence type="ECO:0000256" key="1">
    <source>
        <dbReference type="ARBA" id="ARBA00005663"/>
    </source>
</evidence>
<feature type="binding site" evidence="16">
    <location>
        <position position="344"/>
    </location>
    <ligand>
        <name>Mg(2+)</name>
        <dbReference type="ChEBI" id="CHEBI:18420"/>
        <note>catalytic</note>
    </ligand>
</feature>
<keyword evidence="4 16" id="KW-0997">Cell inner membrane</keyword>
<evidence type="ECO:0000256" key="11">
    <source>
        <dbReference type="ARBA" id="ARBA00022801"/>
    </source>
</evidence>
<keyword evidence="9 16" id="KW-0699">rRNA-binding</keyword>
<evidence type="ECO:0000256" key="13">
    <source>
        <dbReference type="ARBA" id="ARBA00022842"/>
    </source>
</evidence>
<keyword evidence="5 16" id="KW-0698">rRNA processing</keyword>
<keyword evidence="15 16" id="KW-0472">Membrane</keyword>
<dbReference type="Pfam" id="PF10150">
    <property type="entry name" value="RNase_E_G"/>
    <property type="match status" value="1"/>
</dbReference>
<feature type="binding site" evidence="16">
    <location>
        <position position="405"/>
    </location>
    <ligand>
        <name>Zn(2+)</name>
        <dbReference type="ChEBI" id="CHEBI:29105"/>
        <note>ligand shared between dimeric partners</note>
    </ligand>
</feature>
<gene>
    <name evidence="16 19" type="primary">rne</name>
    <name evidence="19" type="ORF">HER31_03555</name>
</gene>
<comment type="similarity">
    <text evidence="16">Belongs to the RNase E/G family. RNase E subfamily.</text>
</comment>
<evidence type="ECO:0000256" key="10">
    <source>
        <dbReference type="ARBA" id="ARBA00022759"/>
    </source>
</evidence>
<dbReference type="InterPro" id="IPR048583">
    <property type="entry name" value="RNase_E_G_thioredoxin-like"/>
</dbReference>
<feature type="compositionally biased region" description="Basic and acidic residues" evidence="17">
    <location>
        <begin position="506"/>
        <end position="518"/>
    </location>
</feature>
<feature type="domain" description="S1 motif" evidence="18">
    <location>
        <begin position="39"/>
        <end position="118"/>
    </location>
</feature>
<evidence type="ECO:0000256" key="5">
    <source>
        <dbReference type="ARBA" id="ARBA00022552"/>
    </source>
</evidence>
<evidence type="ECO:0000256" key="8">
    <source>
        <dbReference type="ARBA" id="ARBA00022723"/>
    </source>
</evidence>
<dbReference type="GO" id="GO:0000049">
    <property type="term" value="F:tRNA binding"/>
    <property type="evidence" value="ECO:0007669"/>
    <property type="project" value="UniProtKB-KW"/>
</dbReference>
<dbReference type="NCBIfam" id="NF008074">
    <property type="entry name" value="PRK10811.1"/>
    <property type="match status" value="1"/>
</dbReference>
<comment type="function">
    <text evidence="16">Endoribonuclease that plays a central role in RNA processing and decay. Required for the maturation of 5S and 16S rRNAs and the majority of tRNAs. Also involved in the degradation of most mRNAs.</text>
</comment>
<dbReference type="EC" id="3.1.26.12" evidence="16"/>
<evidence type="ECO:0000256" key="6">
    <source>
        <dbReference type="ARBA" id="ARBA00022694"/>
    </source>
</evidence>
<keyword evidence="11 16" id="KW-0378">Hydrolase</keyword>
<dbReference type="KEGG" id="fes:HER31_03555"/>
<reference evidence="19 20" key="1">
    <citation type="submission" date="2020-04" db="EMBL/GenBank/DDBJ databases">
        <title>Ferrimonas sp. S7 isolated from sea water.</title>
        <authorList>
            <person name="Bae S.S."/>
            <person name="Baek K."/>
        </authorList>
    </citation>
    <scope>NUCLEOTIDE SEQUENCE [LARGE SCALE GENOMIC DNA]</scope>
    <source>
        <strain evidence="19 20">S7</strain>
    </source>
</reference>
<keyword evidence="13 16" id="KW-0460">Magnesium</keyword>
<dbReference type="GO" id="GO:0005737">
    <property type="term" value="C:cytoplasm"/>
    <property type="evidence" value="ECO:0007669"/>
    <property type="project" value="UniProtKB-SubCell"/>
</dbReference>
<evidence type="ECO:0000256" key="16">
    <source>
        <dbReference type="HAMAP-Rule" id="MF_00970"/>
    </source>
</evidence>
<name>A0A6H1UAG6_9GAMM</name>
<feature type="compositionally biased region" description="Basic residues" evidence="17">
    <location>
        <begin position="549"/>
        <end position="559"/>
    </location>
</feature>
<evidence type="ECO:0000256" key="3">
    <source>
        <dbReference type="ARBA" id="ARBA00022490"/>
    </source>
</evidence>
<feature type="compositionally biased region" description="Low complexity" evidence="17">
    <location>
        <begin position="719"/>
        <end position="728"/>
    </location>
</feature>
<evidence type="ECO:0000313" key="19">
    <source>
        <dbReference type="EMBL" id="QIZ76041.1"/>
    </source>
</evidence>
<feature type="compositionally biased region" description="Basic and acidic residues" evidence="17">
    <location>
        <begin position="680"/>
        <end position="718"/>
    </location>
</feature>
<feature type="compositionally biased region" description="Low complexity" evidence="17">
    <location>
        <begin position="886"/>
        <end position="1051"/>
    </location>
</feature>
<feature type="compositionally biased region" description="Basic and acidic residues" evidence="17">
    <location>
        <begin position="729"/>
        <end position="751"/>
    </location>
</feature>
<feature type="compositionally biased region" description="Low complexity" evidence="17">
    <location>
        <begin position="520"/>
        <end position="542"/>
    </location>
</feature>
<protein>
    <recommendedName>
        <fullName evidence="16">Ribonuclease E</fullName>
        <shortName evidence="16">RNase E</shortName>
        <ecNumber evidence="16">3.1.26.12</ecNumber>
    </recommendedName>
</protein>
<dbReference type="CDD" id="cd04453">
    <property type="entry name" value="S1_RNase_E"/>
    <property type="match status" value="1"/>
</dbReference>
<dbReference type="Gene3D" id="3.40.1260.20">
    <property type="entry name" value="Ribonuclease E, catalytic domain"/>
    <property type="match status" value="1"/>
</dbReference>
<sequence length="1115" mass="122779">MKRMLINATQSEELRVALVDGQRLYDLDIESPGHEQKKANIYKGKVTRVEPSLEAAFVDYGADRHGFLPLKEIAREYFINPSQKGRPSVKEAIKEGQEVIIQVDKEERGTKGAALTTFISLAGSYLVLMPNNPRAGGISRRIEGDERSDLKEALSKLDVPQGMGLIVRTAGVGKAAEELADDLNVLLHHWNSIKTAADSKPAPLLIHQESNVIVRAIRDYLRTDIGEILIDHQKIFEKARDHIALVRPDAVSKLKLYQSEVPLFTHYQIETQIESAFQREVRLPSGGSIVIDPTEALTAVDINSARATKGGDIEETALQTNLEAADEIARQLRLRDLGGLVVIDFIDMGPVRHQREVENRLRDAVRQDRARVQLGRISRFGLLEMSRQRLRPSLGESAAHLCPRCNGQGSIRGTESLALSILRLMEEEAIKEHTSQIEAQVPTDVAAYLLNEKRKAIRIIEQRHKVEVYVIPHPHMETPAYKVVRHRKDDTIAEASYTLVERPEAKLYEPRKHERAQLDKPAVSALSPAPVTAPAPAAAPTKAEARPERKPKREKPKRAPRQERKPEPQPSLFARIGAAIKSLFGGEEEAKPEPKGRRNDNRRGRNNDRKERGERGERNDRNRRNRNRNDKRDDSEQQGEAKNERRRNRRDRNERTERDDNRRNEQQRGRNNDTAVETSVKPDDKRRNERDETRRNERDEARRTERNERRNKQKRDAAPVEIAAADAPAKQEARPERTERAERTERTEQPKRERRPRRQMERSVRLAKEQTETAAIAATPVEPVAAPIAAPAVESKAPTPAPVVEEQAVEAAPAVTKAEEKTEINLTDNERQAHRRSRRSPRHLRAAGQRRRRNRDEETTQTDPVNARYPEQTENQAQQIPMDLQPAAPVAAAKPAPAPAPVAEAKPAPAPAPVAEAKPAPAPAPVAEAKPAPAPAPVAEAKPAPAPAPVAEAKPAPAPAPVAEAKPAPAPAPVAAAKPAPAPAPVAEAKPAPAPAPVAEAKPAPAPAPVAEAKPAPAPAPAAAAKPAPAPAPVAEAKPAPAPAPVAEAKPTTPKRGLLDNSRGVSAKMASPKSVDSEVKKIDVTVPEFEAKKNDFAHNRYASMVNSTMTRPEDK</sequence>
<keyword evidence="8 16" id="KW-0479">Metal-binding</keyword>
<dbReference type="InterPro" id="IPR028878">
    <property type="entry name" value="RNase_E"/>
</dbReference>
<comment type="subunit">
    <text evidence="16">Component of the RNA degradosome, which is a multiprotein complex involved in RNA processing and mRNA degradation. Within the RNA degradosome, RNase E assembles into a homotetramer formed by a dimer of dimers.</text>
</comment>
<feature type="region of interest" description="Required for zinc-mediated homotetramerization and catalytic activity" evidence="16">
    <location>
        <begin position="402"/>
        <end position="405"/>
    </location>
</feature>
<comment type="cofactor">
    <cofactor evidence="16">
        <name>Mg(2+)</name>
        <dbReference type="ChEBI" id="CHEBI:18420"/>
    </cofactor>
    <text evidence="16">Binds 1 Mg(2+) ion per subunit.</text>
</comment>
<dbReference type="RefSeq" id="WP_168659302.1">
    <property type="nucleotide sequence ID" value="NZ_CP051180.1"/>
</dbReference>
<dbReference type="GO" id="GO:0009898">
    <property type="term" value="C:cytoplasmic side of plasma membrane"/>
    <property type="evidence" value="ECO:0007669"/>
    <property type="project" value="UniProtKB-UniRule"/>
</dbReference>
<dbReference type="InterPro" id="IPR003029">
    <property type="entry name" value="S1_domain"/>
</dbReference>
<dbReference type="FunFam" id="2.40.50.140:FF:000040">
    <property type="entry name" value="Ribonuclease E"/>
    <property type="match status" value="1"/>
</dbReference>
<comment type="similarity">
    <text evidence="1">Belongs to the RNase E/G family. RNase G subfamily.</text>
</comment>
<feature type="compositionally biased region" description="Basic and acidic residues" evidence="17">
    <location>
        <begin position="817"/>
        <end position="832"/>
    </location>
</feature>
<evidence type="ECO:0000256" key="12">
    <source>
        <dbReference type="ARBA" id="ARBA00022833"/>
    </source>
</evidence>
<dbReference type="AlphaFoldDB" id="A0A6H1UAG6"/>
<feature type="compositionally biased region" description="Basic and acidic residues" evidence="17">
    <location>
        <begin position="588"/>
        <end position="643"/>
    </location>
</feature>
<dbReference type="Pfam" id="PF00575">
    <property type="entry name" value="S1"/>
    <property type="match status" value="1"/>
</dbReference>
<dbReference type="GO" id="GO:0019843">
    <property type="term" value="F:rRNA binding"/>
    <property type="evidence" value="ECO:0007669"/>
    <property type="project" value="UniProtKB-KW"/>
</dbReference>
<feature type="compositionally biased region" description="Basic and acidic residues" evidence="17">
    <location>
        <begin position="651"/>
        <end position="671"/>
    </location>
</feature>
<evidence type="ECO:0000256" key="17">
    <source>
        <dbReference type="SAM" id="MobiDB-lite"/>
    </source>
</evidence>
<keyword evidence="7 16" id="KW-0540">Nuclease</keyword>
<feature type="compositionally biased region" description="Basic residues" evidence="17">
    <location>
        <begin position="833"/>
        <end position="853"/>
    </location>
</feature>
<keyword evidence="14 16" id="KW-0694">RNA-binding</keyword>
<evidence type="ECO:0000256" key="7">
    <source>
        <dbReference type="ARBA" id="ARBA00022722"/>
    </source>
</evidence>
<dbReference type="SMART" id="SM00316">
    <property type="entry name" value="S1"/>
    <property type="match status" value="1"/>
</dbReference>
<feature type="compositionally biased region" description="Basic and acidic residues" evidence="17">
    <location>
        <begin position="758"/>
        <end position="771"/>
    </location>
</feature>
<dbReference type="GO" id="GO:0008033">
    <property type="term" value="P:tRNA processing"/>
    <property type="evidence" value="ECO:0007669"/>
    <property type="project" value="UniProtKB-UniRule"/>
</dbReference>
<keyword evidence="2 16" id="KW-1003">Cell membrane</keyword>
<dbReference type="GO" id="GO:0008270">
    <property type="term" value="F:zinc ion binding"/>
    <property type="evidence" value="ECO:0007669"/>
    <property type="project" value="UniProtKB-UniRule"/>
</dbReference>
<dbReference type="Gene3D" id="2.40.50.140">
    <property type="entry name" value="Nucleic acid-binding proteins"/>
    <property type="match status" value="1"/>
</dbReference>
<dbReference type="InterPro" id="IPR012340">
    <property type="entry name" value="NA-bd_OB-fold"/>
</dbReference>
<keyword evidence="12 16" id="KW-0862">Zinc</keyword>
<dbReference type="GO" id="GO:0006402">
    <property type="term" value="P:mRNA catabolic process"/>
    <property type="evidence" value="ECO:0007669"/>
    <property type="project" value="UniProtKB-UniRule"/>
</dbReference>
<feature type="region of interest" description="Disordered" evidence="17">
    <location>
        <begin position="506"/>
        <end position="778"/>
    </location>
</feature>
<evidence type="ECO:0000256" key="9">
    <source>
        <dbReference type="ARBA" id="ARBA00022730"/>
    </source>
</evidence>
<dbReference type="HAMAP" id="MF_00970">
    <property type="entry name" value="RNase_E"/>
    <property type="match status" value="1"/>
</dbReference>
<dbReference type="GO" id="GO:0006364">
    <property type="term" value="P:rRNA processing"/>
    <property type="evidence" value="ECO:0007669"/>
    <property type="project" value="UniProtKB-UniRule"/>
</dbReference>
<evidence type="ECO:0000256" key="2">
    <source>
        <dbReference type="ARBA" id="ARBA00022475"/>
    </source>
</evidence>
<evidence type="ECO:0000259" key="18">
    <source>
        <dbReference type="PROSITE" id="PS50126"/>
    </source>
</evidence>
<evidence type="ECO:0000256" key="4">
    <source>
        <dbReference type="ARBA" id="ARBA00022519"/>
    </source>
</evidence>
<dbReference type="InterPro" id="IPR004659">
    <property type="entry name" value="RNase_E/G"/>
</dbReference>
<dbReference type="GO" id="GO:0000287">
    <property type="term" value="F:magnesium ion binding"/>
    <property type="evidence" value="ECO:0007669"/>
    <property type="project" value="UniProtKB-UniRule"/>
</dbReference>
<organism evidence="19 20">
    <name type="scientific">Ferrimonas lipolytica</name>
    <dbReference type="NCBI Taxonomy" id="2724191"/>
    <lineage>
        <taxon>Bacteria</taxon>
        <taxon>Pseudomonadati</taxon>
        <taxon>Pseudomonadota</taxon>
        <taxon>Gammaproteobacteria</taxon>
        <taxon>Alteromonadales</taxon>
        <taxon>Ferrimonadaceae</taxon>
        <taxon>Ferrimonas</taxon>
    </lineage>
</organism>
<dbReference type="PROSITE" id="PS50126">
    <property type="entry name" value="S1"/>
    <property type="match status" value="1"/>
</dbReference>
<evidence type="ECO:0000313" key="20">
    <source>
        <dbReference type="Proteomes" id="UP000501602"/>
    </source>
</evidence>
<dbReference type="EMBL" id="CP051180">
    <property type="protein sequence ID" value="QIZ76041.1"/>
    <property type="molecule type" value="Genomic_DNA"/>
</dbReference>
<dbReference type="PANTHER" id="PTHR30001:SF1">
    <property type="entry name" value="RIBONUCLEASE E_G-LIKE PROTEIN, CHLOROPLASTIC"/>
    <property type="match status" value="1"/>
</dbReference>
<accession>A0A6H1UAG6</accession>
<dbReference type="SUPFAM" id="SSF50249">
    <property type="entry name" value="Nucleic acid-binding proteins"/>
    <property type="match status" value="1"/>
</dbReference>
<dbReference type="Proteomes" id="UP000501602">
    <property type="component" value="Chromosome"/>
</dbReference>
<comment type="subcellular location">
    <subcellularLocation>
        <location evidence="16">Cytoplasm</location>
    </subcellularLocation>
    <subcellularLocation>
        <location evidence="16">Cell inner membrane</location>
        <topology evidence="16">Peripheral membrane protein</topology>
        <orientation evidence="16">Cytoplasmic side</orientation>
    </subcellularLocation>
</comment>
<evidence type="ECO:0000256" key="14">
    <source>
        <dbReference type="ARBA" id="ARBA00022884"/>
    </source>
</evidence>
<feature type="binding site" evidence="16">
    <location>
        <position position="402"/>
    </location>
    <ligand>
        <name>Zn(2+)</name>
        <dbReference type="ChEBI" id="CHEBI:29105"/>
        <note>ligand shared between dimeric partners</note>
    </ligand>
</feature>
<dbReference type="NCBIfam" id="TIGR00757">
    <property type="entry name" value="RNaseEG"/>
    <property type="match status" value="1"/>
</dbReference>
<dbReference type="GO" id="GO:0008995">
    <property type="term" value="F:ribonuclease E activity"/>
    <property type="evidence" value="ECO:0007669"/>
    <property type="project" value="UniProtKB-EC"/>
</dbReference>
<feature type="compositionally biased region" description="Low complexity" evidence="17">
    <location>
        <begin position="794"/>
        <end position="816"/>
    </location>
</feature>
<keyword evidence="16" id="KW-0820">tRNA-binding</keyword>
<keyword evidence="20" id="KW-1185">Reference proteome</keyword>
<dbReference type="Pfam" id="PF20833">
    <property type="entry name" value="RNase_E_G_Thio"/>
    <property type="match status" value="1"/>
</dbReference>
<dbReference type="PANTHER" id="PTHR30001">
    <property type="entry name" value="RIBONUCLEASE"/>
    <property type="match status" value="1"/>
</dbReference>
<comment type="catalytic activity">
    <reaction evidence="16">
        <text>Endonucleolytic cleavage of single-stranded RNA in A- and U-rich regions.</text>
        <dbReference type="EC" id="3.1.26.12"/>
    </reaction>
</comment>
<keyword evidence="10 16" id="KW-0255">Endonuclease</keyword>
<dbReference type="InterPro" id="IPR019307">
    <property type="entry name" value="RNA-bd_AU-1/RNase_E/G"/>
</dbReference>
<keyword evidence="3 16" id="KW-0963">Cytoplasm</keyword>
<proteinExistence type="inferred from homology"/>
<feature type="region of interest" description="Disordered" evidence="17">
    <location>
        <begin position="794"/>
        <end position="1078"/>
    </location>
</feature>
<evidence type="ECO:0000256" key="15">
    <source>
        <dbReference type="ARBA" id="ARBA00023136"/>
    </source>
</evidence>
<keyword evidence="6 16" id="KW-0819">tRNA processing</keyword>